<dbReference type="EMBL" id="JAMOIM010000051">
    <property type="protein sequence ID" value="MCW6512477.1"/>
    <property type="molecule type" value="Genomic_DNA"/>
</dbReference>
<evidence type="ECO:0000313" key="1">
    <source>
        <dbReference type="EMBL" id="MCW6512477.1"/>
    </source>
</evidence>
<sequence length="118" mass="12681">MNSPAITLVSVLAWLLLSGLGGAVAEPGSVLGFGYCPPPVIPSCIERSARTRSRRDIDGCNRDVLRFTQTLGTYRTCLTRESERAIGTGNDAIARFRCLAQHGRTCRPGTDGISATER</sequence>
<proteinExistence type="predicted"/>
<dbReference type="RefSeq" id="WP_282588854.1">
    <property type="nucleotide sequence ID" value="NZ_JAMOIM010000051.1"/>
</dbReference>
<accession>A0AA41ZAT8</accession>
<keyword evidence="2" id="KW-1185">Reference proteome</keyword>
<gene>
    <name evidence="1" type="ORF">M8523_31680</name>
</gene>
<dbReference type="Proteomes" id="UP001165667">
    <property type="component" value="Unassembled WGS sequence"/>
</dbReference>
<organism evidence="1 2">
    <name type="scientific">Lichenifustis flavocetrariae</name>
    <dbReference type="NCBI Taxonomy" id="2949735"/>
    <lineage>
        <taxon>Bacteria</taxon>
        <taxon>Pseudomonadati</taxon>
        <taxon>Pseudomonadota</taxon>
        <taxon>Alphaproteobacteria</taxon>
        <taxon>Hyphomicrobiales</taxon>
        <taxon>Lichenihabitantaceae</taxon>
        <taxon>Lichenifustis</taxon>
    </lineage>
</organism>
<comment type="caution">
    <text evidence="1">The sequence shown here is derived from an EMBL/GenBank/DDBJ whole genome shotgun (WGS) entry which is preliminary data.</text>
</comment>
<name>A0AA41ZAT8_9HYPH</name>
<reference evidence="1" key="1">
    <citation type="submission" date="2022-05" db="EMBL/GenBank/DDBJ databases">
        <authorList>
            <person name="Pankratov T."/>
        </authorList>
    </citation>
    <scope>NUCLEOTIDE SEQUENCE</scope>
    <source>
        <strain evidence="1">BP6-180914</strain>
    </source>
</reference>
<protein>
    <submittedName>
        <fullName evidence="1">Uncharacterized protein</fullName>
    </submittedName>
</protein>
<evidence type="ECO:0000313" key="2">
    <source>
        <dbReference type="Proteomes" id="UP001165667"/>
    </source>
</evidence>
<dbReference type="AlphaFoldDB" id="A0AA41ZAT8"/>